<protein>
    <submittedName>
        <fullName evidence="1">KH domain-containing protein</fullName>
    </submittedName>
</protein>
<comment type="caution">
    <text evidence="1">The sequence shown here is derived from an EMBL/GenBank/DDBJ whole genome shotgun (WGS) entry which is preliminary data.</text>
</comment>
<evidence type="ECO:0000313" key="1">
    <source>
        <dbReference type="EMBL" id="MCA9730223.1"/>
    </source>
</evidence>
<dbReference type="EMBL" id="JAGQHR010001052">
    <property type="protein sequence ID" value="MCA9730223.1"/>
    <property type="molecule type" value="Genomic_DNA"/>
</dbReference>
<feature type="non-terminal residue" evidence="1">
    <location>
        <position position="168"/>
    </location>
</feature>
<proteinExistence type="predicted"/>
<gene>
    <name evidence="1" type="ORF">KC729_21240</name>
</gene>
<organism evidence="1 2">
    <name type="scientific">Eiseniibacteriota bacterium</name>
    <dbReference type="NCBI Taxonomy" id="2212470"/>
    <lineage>
        <taxon>Bacteria</taxon>
        <taxon>Candidatus Eiseniibacteriota</taxon>
    </lineage>
</organism>
<sequence>MNNTERGVEVIGKVIRAICKRPRELVITREDTAGNVELAIEANPADTRRLVGRGGKTLESLRFICEAMSDGDRGLCEKRIAIANPIQPNENEQHPAEPFVVDPRWPRGFVEGMIREILELAYGVPAKVLTVQHQPYAVKVYGIPQTDLAGVEGFRKMDRALETVFVPI</sequence>
<reference evidence="1" key="1">
    <citation type="submission" date="2020-04" db="EMBL/GenBank/DDBJ databases">
        <authorList>
            <person name="Zhang T."/>
        </authorList>
    </citation>
    <scope>NUCLEOTIDE SEQUENCE</scope>
    <source>
        <strain evidence="1">HKST-UBA01</strain>
    </source>
</reference>
<dbReference type="Proteomes" id="UP000697710">
    <property type="component" value="Unassembled WGS sequence"/>
</dbReference>
<dbReference type="AlphaFoldDB" id="A0A956M3D8"/>
<evidence type="ECO:0000313" key="2">
    <source>
        <dbReference type="Proteomes" id="UP000697710"/>
    </source>
</evidence>
<reference evidence="1" key="2">
    <citation type="journal article" date="2021" name="Microbiome">
        <title>Successional dynamics and alternative stable states in a saline activated sludge microbial community over 9 years.</title>
        <authorList>
            <person name="Wang Y."/>
            <person name="Ye J."/>
            <person name="Ju F."/>
            <person name="Liu L."/>
            <person name="Boyd J.A."/>
            <person name="Deng Y."/>
            <person name="Parks D.H."/>
            <person name="Jiang X."/>
            <person name="Yin X."/>
            <person name="Woodcroft B.J."/>
            <person name="Tyson G.W."/>
            <person name="Hugenholtz P."/>
            <person name="Polz M.F."/>
            <person name="Zhang T."/>
        </authorList>
    </citation>
    <scope>NUCLEOTIDE SEQUENCE</scope>
    <source>
        <strain evidence="1">HKST-UBA01</strain>
    </source>
</reference>
<name>A0A956M3D8_UNCEI</name>
<dbReference type="Pfam" id="PF13083">
    <property type="entry name" value="KH_KhpA-B"/>
    <property type="match status" value="1"/>
</dbReference>
<accession>A0A956M3D8</accession>